<dbReference type="AlphaFoldDB" id="A0A974P5M2"/>
<organism evidence="1">
    <name type="scientific">Phenylobacterium glaciei</name>
    <dbReference type="NCBI Taxonomy" id="2803784"/>
    <lineage>
        <taxon>Bacteria</taxon>
        <taxon>Pseudomonadati</taxon>
        <taxon>Pseudomonadota</taxon>
        <taxon>Alphaproteobacteria</taxon>
        <taxon>Caulobacterales</taxon>
        <taxon>Caulobacteraceae</taxon>
        <taxon>Phenylobacterium</taxon>
    </lineage>
</organism>
<proteinExistence type="predicted"/>
<gene>
    <name evidence="1" type="ORF">JKL49_10485</name>
</gene>
<reference evidence="1" key="1">
    <citation type="submission" date="2021-01" db="EMBL/GenBank/DDBJ databases">
        <title>Genome sequence of Phenylobacterium sp. 20VBR1 isolated from a valley glaceir, Ny-Alesund, Svalbard.</title>
        <authorList>
            <person name="Thomas F.A."/>
            <person name="Krishnan K.P."/>
            <person name="Sinha R.K."/>
        </authorList>
    </citation>
    <scope>NUCLEOTIDE SEQUENCE</scope>
    <source>
        <strain evidence="1">20VBR1</strain>
    </source>
</reference>
<dbReference type="EMBL" id="CP068570">
    <property type="protein sequence ID" value="QQZ51402.1"/>
    <property type="molecule type" value="Genomic_DNA"/>
</dbReference>
<name>A0A974P5M2_9CAUL</name>
<evidence type="ECO:0000313" key="1">
    <source>
        <dbReference type="EMBL" id="QQZ51402.1"/>
    </source>
</evidence>
<accession>A0A974P5M2</accession>
<sequence length="49" mass="5262">MSRFAPAFGAADVRGHKLFVNGLDDTIPISRRPCSWPTAGARRATTMSA</sequence>
<protein>
    <submittedName>
        <fullName evidence="1">Uncharacterized protein</fullName>
    </submittedName>
</protein>